<evidence type="ECO:0000313" key="3">
    <source>
        <dbReference type="Proteomes" id="UP000830116"/>
    </source>
</evidence>
<proteinExistence type="predicted"/>
<dbReference type="Gene3D" id="3.40.50.1110">
    <property type="entry name" value="SGNH hydrolase"/>
    <property type="match status" value="1"/>
</dbReference>
<organism evidence="2 3">
    <name type="scientific">Bdellovibrio reynosensis</name>
    <dbReference type="NCBI Taxonomy" id="2835041"/>
    <lineage>
        <taxon>Bacteria</taxon>
        <taxon>Pseudomonadati</taxon>
        <taxon>Bdellovibrionota</taxon>
        <taxon>Bdellovibrionia</taxon>
        <taxon>Bdellovibrionales</taxon>
        <taxon>Pseudobdellovibrionaceae</taxon>
        <taxon>Bdellovibrio</taxon>
    </lineage>
</organism>
<evidence type="ECO:0000313" key="2">
    <source>
        <dbReference type="EMBL" id="UOF02202.1"/>
    </source>
</evidence>
<feature type="region of interest" description="Disordered" evidence="1">
    <location>
        <begin position="218"/>
        <end position="240"/>
    </location>
</feature>
<name>A0ABY4CB83_9BACT</name>
<gene>
    <name evidence="2" type="ORF">MNR06_04465</name>
</gene>
<dbReference type="CDD" id="cd00229">
    <property type="entry name" value="SGNH_hydrolase"/>
    <property type="match status" value="1"/>
</dbReference>
<sequence>MTSLLFLVLLNLGFSAENSFERVLLLGDSHAYGKYGEVLDAHFRKNAKQVTSFSSCGSSPSTWMTTSANFKSTNCGFWQKSSADREIRVKSHKLPSFDQEIQKLQPQVTVITLGTNILGSTGNISSEKKHVETMMKSIRAQGSECVWVGPPDLSKDPFKKNLPLGIESLKSLAKENKCHFIDSTAITKYPAGKSDGVHYGPKDSAAWGKAVVKKIEGLKLSPPSSDSVPTDKKSQPNGVR</sequence>
<reference evidence="2" key="1">
    <citation type="submission" date="2022-03" db="EMBL/GenBank/DDBJ databases">
        <title>Genome Identification and Characterization of new species Bdellovibrio reynosense LBG001 sp. nov. from a Mexico soil sample.</title>
        <authorList>
            <person name="Camilli A."/>
            <person name="Ajao Y."/>
            <person name="Guo X."/>
        </authorList>
    </citation>
    <scope>NUCLEOTIDE SEQUENCE</scope>
    <source>
        <strain evidence="2">LBG001</strain>
    </source>
</reference>
<dbReference type="RefSeq" id="WP_243539098.1">
    <property type="nucleotide sequence ID" value="NZ_CP093442.1"/>
</dbReference>
<dbReference type="InterPro" id="IPR036514">
    <property type="entry name" value="SGNH_hydro_sf"/>
</dbReference>
<dbReference type="GO" id="GO:0016787">
    <property type="term" value="F:hydrolase activity"/>
    <property type="evidence" value="ECO:0007669"/>
    <property type="project" value="UniProtKB-KW"/>
</dbReference>
<dbReference type="EMBL" id="CP093442">
    <property type="protein sequence ID" value="UOF02202.1"/>
    <property type="molecule type" value="Genomic_DNA"/>
</dbReference>
<dbReference type="Proteomes" id="UP000830116">
    <property type="component" value="Chromosome"/>
</dbReference>
<accession>A0ABY4CB83</accession>
<keyword evidence="3" id="KW-1185">Reference proteome</keyword>
<protein>
    <submittedName>
        <fullName evidence="2">SGNH/GDSL hydrolase family protein</fullName>
    </submittedName>
</protein>
<keyword evidence="2" id="KW-0378">Hydrolase</keyword>
<evidence type="ECO:0000256" key="1">
    <source>
        <dbReference type="SAM" id="MobiDB-lite"/>
    </source>
</evidence>
<dbReference type="SUPFAM" id="SSF52266">
    <property type="entry name" value="SGNH hydrolase"/>
    <property type="match status" value="1"/>
</dbReference>